<feature type="chain" id="PRO_5036861191" evidence="2">
    <location>
        <begin position="29"/>
        <end position="251"/>
    </location>
</feature>
<evidence type="ECO:0000313" key="4">
    <source>
        <dbReference type="WBParaSite" id="HCON_00095700-00002"/>
    </source>
</evidence>
<dbReference type="AlphaFoldDB" id="A0A912MH09"/>
<feature type="transmembrane region" description="Helical" evidence="1">
    <location>
        <begin position="187"/>
        <end position="207"/>
    </location>
</feature>
<evidence type="ECO:0000256" key="2">
    <source>
        <dbReference type="SAM" id="SignalP"/>
    </source>
</evidence>
<name>A0A912MH09_HAECO</name>
<reference evidence="4" key="1">
    <citation type="submission" date="2022-10" db="UniProtKB">
        <authorList>
            <consortium name="WormBaseParasite"/>
        </authorList>
    </citation>
    <scope>IDENTIFICATION</scope>
    <source>
        <strain evidence="4">MHco3</strain>
    </source>
</reference>
<keyword evidence="2" id="KW-0732">Signal</keyword>
<feature type="signal peptide" evidence="2">
    <location>
        <begin position="1"/>
        <end position="28"/>
    </location>
</feature>
<keyword evidence="3" id="KW-1185">Reference proteome</keyword>
<protein>
    <submittedName>
        <fullName evidence="4">GPS domain-containing protein</fullName>
    </submittedName>
</protein>
<keyword evidence="1" id="KW-0812">Transmembrane</keyword>
<keyword evidence="1" id="KW-1133">Transmembrane helix</keyword>
<evidence type="ECO:0000256" key="1">
    <source>
        <dbReference type="SAM" id="Phobius"/>
    </source>
</evidence>
<organism evidence="3 4">
    <name type="scientific">Haemonchus contortus</name>
    <name type="common">Barber pole worm</name>
    <dbReference type="NCBI Taxonomy" id="6289"/>
    <lineage>
        <taxon>Eukaryota</taxon>
        <taxon>Metazoa</taxon>
        <taxon>Ecdysozoa</taxon>
        <taxon>Nematoda</taxon>
        <taxon>Chromadorea</taxon>
        <taxon>Rhabditida</taxon>
        <taxon>Rhabditina</taxon>
        <taxon>Rhabditomorpha</taxon>
        <taxon>Strongyloidea</taxon>
        <taxon>Trichostrongylidae</taxon>
        <taxon>Haemonchus</taxon>
    </lineage>
</organism>
<proteinExistence type="predicted"/>
<dbReference type="OrthoDB" id="5864341at2759"/>
<accession>A0A912MH09</accession>
<sequence length="251" mass="28718">MTNVGNMQSCMLLQSLLLFLYYYSPTLSSSLRQYHICNTGTDYECECSHCWDTVAPMESLDWVTVSLLDCPLRFNDTMIRKRIASWINEECNASFTCGLENQLNENHIVMGHYKCESDSNELRLIALHNCSVGLHQRNVLPAHLLGLVLQSREHLLSFLLHSEVLSATVHRRLKGTPASTTISNQTVFALLVALTVFAFFMLLLIYFSQIYVNWTRIVKGGWSHNDYRKAPHVQYTSGRITLNGQLCTRNY</sequence>
<dbReference type="Proteomes" id="UP000025227">
    <property type="component" value="Unplaced"/>
</dbReference>
<evidence type="ECO:0000313" key="3">
    <source>
        <dbReference type="Proteomes" id="UP000025227"/>
    </source>
</evidence>
<dbReference type="WBParaSite" id="HCON_00095700-00002">
    <property type="protein sequence ID" value="HCON_00095700-00002"/>
    <property type="gene ID" value="HCON_00095700"/>
</dbReference>
<keyword evidence="1" id="KW-0472">Membrane</keyword>